<reference evidence="6 7" key="1">
    <citation type="submission" date="2021-04" db="EMBL/GenBank/DDBJ databases">
        <title>Whole genome sequence of Jiella sp. KSK16Y-1.</title>
        <authorList>
            <person name="Tuo L."/>
        </authorList>
    </citation>
    <scope>NUCLEOTIDE SEQUENCE [LARGE SCALE GENOMIC DNA]</scope>
    <source>
        <strain evidence="6 7">KSK16Y-1</strain>
    </source>
</reference>
<gene>
    <name evidence="6" type="ORF">J6595_01635</name>
</gene>
<dbReference type="Pfam" id="PF01844">
    <property type="entry name" value="HNH"/>
    <property type="match status" value="1"/>
</dbReference>
<keyword evidence="1" id="KW-0540">Nuclease</keyword>
<evidence type="ECO:0000256" key="2">
    <source>
        <dbReference type="ARBA" id="ARBA00022801"/>
    </source>
</evidence>
<dbReference type="EMBL" id="JAGJCF010000001">
    <property type="protein sequence ID" value="MBP0614288.1"/>
    <property type="molecule type" value="Genomic_DNA"/>
</dbReference>
<keyword evidence="2" id="KW-0378">Hydrolase</keyword>
<sequence>MGVKTYKRAGADIYRTPRWKALRALAKRRDGYRCVQCGAAGDLEVDHIKPVRTHRELAFDLSNLQTLCVPCHSRKTRVEIGLAEIDPRRQAWRDLVNELTPKGGTQCSTV</sequence>
<dbReference type="RefSeq" id="WP_209592703.1">
    <property type="nucleotide sequence ID" value="NZ_JAGJCF010000001.1"/>
</dbReference>
<evidence type="ECO:0000256" key="4">
    <source>
        <dbReference type="ARBA" id="ARBA00040194"/>
    </source>
</evidence>
<dbReference type="GO" id="GO:0004519">
    <property type="term" value="F:endonuclease activity"/>
    <property type="evidence" value="ECO:0007669"/>
    <property type="project" value="UniProtKB-KW"/>
</dbReference>
<protein>
    <recommendedName>
        <fullName evidence="4">Putative HNH nuclease YajD</fullName>
    </recommendedName>
</protein>
<proteinExistence type="inferred from homology"/>
<dbReference type="InterPro" id="IPR003615">
    <property type="entry name" value="HNH_nuc"/>
</dbReference>
<dbReference type="PANTHER" id="PTHR41286:SF1">
    <property type="entry name" value="HNH NUCLEASE YAJD-RELATED"/>
    <property type="match status" value="1"/>
</dbReference>
<dbReference type="PANTHER" id="PTHR41286">
    <property type="entry name" value="HNH NUCLEASE YAJD-RELATED"/>
    <property type="match status" value="1"/>
</dbReference>
<dbReference type="InterPro" id="IPR002711">
    <property type="entry name" value="HNH"/>
</dbReference>
<dbReference type="Proteomes" id="UP000678276">
    <property type="component" value="Unassembled WGS sequence"/>
</dbReference>
<evidence type="ECO:0000313" key="7">
    <source>
        <dbReference type="Proteomes" id="UP000678276"/>
    </source>
</evidence>
<keyword evidence="7" id="KW-1185">Reference proteome</keyword>
<feature type="domain" description="HNH nuclease" evidence="5">
    <location>
        <begin position="21"/>
        <end position="73"/>
    </location>
</feature>
<comment type="similarity">
    <text evidence="3">Belongs to the HNH nuclease family.</text>
</comment>
<name>A0ABS4BC09_9HYPH</name>
<evidence type="ECO:0000256" key="3">
    <source>
        <dbReference type="ARBA" id="ARBA00038412"/>
    </source>
</evidence>
<comment type="caution">
    <text evidence="6">The sequence shown here is derived from an EMBL/GenBank/DDBJ whole genome shotgun (WGS) entry which is preliminary data.</text>
</comment>
<dbReference type="CDD" id="cd00085">
    <property type="entry name" value="HNHc"/>
    <property type="match status" value="1"/>
</dbReference>
<evidence type="ECO:0000259" key="5">
    <source>
        <dbReference type="SMART" id="SM00507"/>
    </source>
</evidence>
<organism evidence="6 7">
    <name type="scientific">Jiella mangrovi</name>
    <dbReference type="NCBI Taxonomy" id="2821407"/>
    <lineage>
        <taxon>Bacteria</taxon>
        <taxon>Pseudomonadati</taxon>
        <taxon>Pseudomonadota</taxon>
        <taxon>Alphaproteobacteria</taxon>
        <taxon>Hyphomicrobiales</taxon>
        <taxon>Aurantimonadaceae</taxon>
        <taxon>Jiella</taxon>
    </lineage>
</organism>
<evidence type="ECO:0000313" key="6">
    <source>
        <dbReference type="EMBL" id="MBP0614288.1"/>
    </source>
</evidence>
<keyword evidence="6" id="KW-0255">Endonuclease</keyword>
<dbReference type="Gene3D" id="1.10.30.50">
    <property type="match status" value="1"/>
</dbReference>
<evidence type="ECO:0000256" key="1">
    <source>
        <dbReference type="ARBA" id="ARBA00022722"/>
    </source>
</evidence>
<dbReference type="SMART" id="SM00507">
    <property type="entry name" value="HNHc"/>
    <property type="match status" value="1"/>
</dbReference>
<accession>A0ABS4BC09</accession>